<dbReference type="Proteomes" id="UP000678499">
    <property type="component" value="Unassembled WGS sequence"/>
</dbReference>
<feature type="compositionally biased region" description="Polar residues" evidence="2">
    <location>
        <begin position="488"/>
        <end position="506"/>
    </location>
</feature>
<feature type="region of interest" description="Disordered" evidence="2">
    <location>
        <begin position="468"/>
        <end position="507"/>
    </location>
</feature>
<comment type="similarity">
    <text evidence="1">Belongs to the SH3BGR family.</text>
</comment>
<dbReference type="OrthoDB" id="9932926at2759"/>
<accession>A0A7R9BU11</accession>
<keyword evidence="4" id="KW-1185">Reference proteome</keyword>
<dbReference type="InterPro" id="IPR036249">
    <property type="entry name" value="Thioredoxin-like_sf"/>
</dbReference>
<evidence type="ECO:0000256" key="1">
    <source>
        <dbReference type="ARBA" id="ARBA00007764"/>
    </source>
</evidence>
<evidence type="ECO:0000313" key="3">
    <source>
        <dbReference type="EMBL" id="CAD7280524.1"/>
    </source>
</evidence>
<feature type="region of interest" description="Disordered" evidence="2">
    <location>
        <begin position="659"/>
        <end position="695"/>
    </location>
</feature>
<dbReference type="PANTHER" id="PTHR12232">
    <property type="entry name" value="SH3 DOMAIN-BINDING GLUTAMIC ACID-RICH-LIKE PROTEIN"/>
    <property type="match status" value="1"/>
</dbReference>
<sequence>MVGDCGQFHRVFDISRLDIVTMVMKIYISGISGNKEVKKRQQRVTMILDSRHIAYELIDITEPGREEEKDFMQQNSTPLPGAKYALPPQIFKDDVYCGDYDQYDLSNENDELEKFLKLTDEEIDALKSASTPRASPAKEHITAVPNGIGCREVSVEKDSILGEDAPILGPSGDNLENIANPLANEDEDHTKDGEPVECVLFCKKVPAPNCVFVETKVLLGGSAAQEQTMATPNEQIVQSEMDKASPSPSSNSASAFAQNYRNNNQWAHLMLPAIRSYCATAQIPHLGNQDKLVAALQTQGVQPINVLQNTAPGPGASPSAAELTANITKLLLLRRADFPKQAQGEDFKVYLRQLEIAFSHDGTSNNTKIDCLIGHTTPTVKAAAQRLYDKGYHNYNNIADRLKIQFGLLPFEHFTRFLALRPLKDKSWAQFGNRLRCEYICYLPLSATDLPGQERSITPPSLVNYWQSPLEGSTPTYTPRQPPIKPSHGSTNTQQGNHQPKTTASGLQKHYCDHHQQYVLHTTAKCSLGQNPRPNTATGNQSPRNLQSCTYHPGCLVAHSTADCQNNPANQVTRRPMAQTREMPRSGSDAVLRSIPQDTDDSLTIIIGIKDKRVPALINTGATRSFMATNVTAEVGLTPHLTKAKISAAVLHISADISHSESKDCSPNTSHPSRQMAKIPSHQGASDCRPTKYQQ</sequence>
<evidence type="ECO:0000256" key="2">
    <source>
        <dbReference type="SAM" id="MobiDB-lite"/>
    </source>
</evidence>
<dbReference type="Gene3D" id="3.40.30.10">
    <property type="entry name" value="Glutaredoxin"/>
    <property type="match status" value="1"/>
</dbReference>
<gene>
    <name evidence="3" type="ORF">NMOB1V02_LOCUS8183</name>
</gene>
<dbReference type="Pfam" id="PF04908">
    <property type="entry name" value="SH3BGR"/>
    <property type="match status" value="1"/>
</dbReference>
<protein>
    <submittedName>
        <fullName evidence="3">Uncharacterized protein</fullName>
    </submittedName>
</protein>
<dbReference type="InterPro" id="IPR006993">
    <property type="entry name" value="Glut_rich_SH3-bd"/>
</dbReference>
<reference evidence="3" key="1">
    <citation type="submission" date="2020-11" db="EMBL/GenBank/DDBJ databases">
        <authorList>
            <person name="Tran Van P."/>
        </authorList>
    </citation>
    <scope>NUCLEOTIDE SEQUENCE</scope>
</reference>
<dbReference type="SUPFAM" id="SSF52833">
    <property type="entry name" value="Thioredoxin-like"/>
    <property type="match status" value="1"/>
</dbReference>
<proteinExistence type="inferred from homology"/>
<dbReference type="EMBL" id="OA884264">
    <property type="protein sequence ID" value="CAD7280524.1"/>
    <property type="molecule type" value="Genomic_DNA"/>
</dbReference>
<dbReference type="GO" id="GO:0005737">
    <property type="term" value="C:cytoplasm"/>
    <property type="evidence" value="ECO:0007669"/>
    <property type="project" value="TreeGrafter"/>
</dbReference>
<dbReference type="CDD" id="cd03030">
    <property type="entry name" value="GRX_SH3BGR"/>
    <property type="match status" value="1"/>
</dbReference>
<dbReference type="AlphaFoldDB" id="A0A7R9BU11"/>
<dbReference type="EMBL" id="CAJPEX010002227">
    <property type="protein sequence ID" value="CAG0920676.1"/>
    <property type="molecule type" value="Genomic_DNA"/>
</dbReference>
<feature type="compositionally biased region" description="Polar residues" evidence="2">
    <location>
        <begin position="468"/>
        <end position="479"/>
    </location>
</feature>
<organism evidence="3">
    <name type="scientific">Notodromas monacha</name>
    <dbReference type="NCBI Taxonomy" id="399045"/>
    <lineage>
        <taxon>Eukaryota</taxon>
        <taxon>Metazoa</taxon>
        <taxon>Ecdysozoa</taxon>
        <taxon>Arthropoda</taxon>
        <taxon>Crustacea</taxon>
        <taxon>Oligostraca</taxon>
        <taxon>Ostracoda</taxon>
        <taxon>Podocopa</taxon>
        <taxon>Podocopida</taxon>
        <taxon>Cypridocopina</taxon>
        <taxon>Cypridoidea</taxon>
        <taxon>Cyprididae</taxon>
        <taxon>Notodromas</taxon>
    </lineage>
</organism>
<name>A0A7R9BU11_9CRUS</name>
<dbReference type="PANTHER" id="PTHR12232:SF15">
    <property type="entry name" value="SH3 DOMAIN-BINDING GLUTAMIC ACID-RICH PROTEIN HOMOLOG"/>
    <property type="match status" value="1"/>
</dbReference>
<evidence type="ECO:0000313" key="4">
    <source>
        <dbReference type="Proteomes" id="UP000678499"/>
    </source>
</evidence>
<dbReference type="InterPro" id="IPR051033">
    <property type="entry name" value="SH3BGR"/>
</dbReference>